<organism evidence="1 2">
    <name type="scientific">Pseudokineococcus marinus</name>
    <dbReference type="NCBI Taxonomy" id="351215"/>
    <lineage>
        <taxon>Bacteria</taxon>
        <taxon>Bacillati</taxon>
        <taxon>Actinomycetota</taxon>
        <taxon>Actinomycetes</taxon>
        <taxon>Kineosporiales</taxon>
        <taxon>Kineosporiaceae</taxon>
        <taxon>Pseudokineococcus</taxon>
    </lineage>
</organism>
<sequence>MVARHPDLPGLAVVLDDARLRAALADLVAPDLAATAVVERLRLKPGASVRAVVRLVDTDGSRPRVLVTARAGRDWDVKARKEVEAARRAGLPSHVVTETRLLLAPAASDRALRGLARLRPESGAPVRRPRGAPRGGAVVATTLSHNPARRWVGRLDPAPGAGGEPLLVRHHAGGHVEVLAWVPGRPWTPADGTDAVRARLAEEAAGRHDGA</sequence>
<dbReference type="Proteomes" id="UP000555552">
    <property type="component" value="Unassembled WGS sequence"/>
</dbReference>
<evidence type="ECO:0000313" key="1">
    <source>
        <dbReference type="EMBL" id="NNH24522.1"/>
    </source>
</evidence>
<comment type="caution">
    <text evidence="1">The sequence shown here is derived from an EMBL/GenBank/DDBJ whole genome shotgun (WGS) entry which is preliminary data.</text>
</comment>
<dbReference type="EMBL" id="JABEMA010000385">
    <property type="protein sequence ID" value="NNH24522.1"/>
    <property type="molecule type" value="Genomic_DNA"/>
</dbReference>
<accession>A0A849BUN2</accession>
<keyword evidence="2" id="KW-1185">Reference proteome</keyword>
<reference evidence="1 2" key="1">
    <citation type="submission" date="2020-05" db="EMBL/GenBank/DDBJ databases">
        <title>MicrobeNet Type strains.</title>
        <authorList>
            <person name="Nicholson A.C."/>
        </authorList>
    </citation>
    <scope>NUCLEOTIDE SEQUENCE [LARGE SCALE GENOMIC DNA]</scope>
    <source>
        <strain evidence="1 2">JCM 14547</strain>
    </source>
</reference>
<name>A0A849BUN2_9ACTN</name>
<feature type="non-terminal residue" evidence="1">
    <location>
        <position position="211"/>
    </location>
</feature>
<protein>
    <submittedName>
        <fullName evidence="1">Uncharacterized protein</fullName>
    </submittedName>
</protein>
<evidence type="ECO:0000313" key="2">
    <source>
        <dbReference type="Proteomes" id="UP000555552"/>
    </source>
</evidence>
<gene>
    <name evidence="1" type="ORF">HLB09_15780</name>
</gene>
<proteinExistence type="predicted"/>
<dbReference type="AlphaFoldDB" id="A0A849BUN2"/>